<dbReference type="PANTHER" id="PTHR44169">
    <property type="entry name" value="NADPH-DEPENDENT 1-ACYLDIHYDROXYACETONE PHOSPHATE REDUCTASE"/>
    <property type="match status" value="1"/>
</dbReference>
<sequence length="274" mass="29915">MSNATQKKVALVTGASAGIGKSIARQLLKDGWLVYGAARRVEKMEDIKGEGAKILFLDVTDEESMQAAIQTLLAAEGQIDALINNAGYGSYGALEDVPIDEARRQFEVNVFGLVRLTQLVLPTMRGARSGTIVNISSMGGRIWSPIGGWYHATKHAVEVLSDALRMETKPFGIHVVVVQPGAIESEWSGVAAQTLMESSKDSVYQSTIEPMARVLDRYPSASSPEVIAKAVSKAVNSRNPRRRYAAPMDAKLLIFLHWLLPDWAWDKLLGGFFK</sequence>
<dbReference type="GO" id="GO:0016491">
    <property type="term" value="F:oxidoreductase activity"/>
    <property type="evidence" value="ECO:0007669"/>
    <property type="project" value="UniProtKB-KW"/>
</dbReference>
<dbReference type="PANTHER" id="PTHR44169:SF6">
    <property type="entry name" value="NADPH-DEPENDENT 1-ACYLDIHYDROXYACETONE PHOSPHATE REDUCTASE"/>
    <property type="match status" value="1"/>
</dbReference>
<evidence type="ECO:0000313" key="4">
    <source>
        <dbReference type="EMBL" id="MBE9117438.1"/>
    </source>
</evidence>
<dbReference type="Pfam" id="PF00106">
    <property type="entry name" value="adh_short"/>
    <property type="match status" value="1"/>
</dbReference>
<dbReference type="Proteomes" id="UP000654482">
    <property type="component" value="Unassembled WGS sequence"/>
</dbReference>
<comment type="caution">
    <text evidence="4">The sequence shown here is derived from an EMBL/GenBank/DDBJ whole genome shotgun (WGS) entry which is preliminary data.</text>
</comment>
<evidence type="ECO:0000256" key="1">
    <source>
        <dbReference type="ARBA" id="ARBA00006484"/>
    </source>
</evidence>
<dbReference type="PRINTS" id="PR00081">
    <property type="entry name" value="GDHRDH"/>
</dbReference>
<keyword evidence="2" id="KW-0560">Oxidoreductase</keyword>
<keyword evidence="5" id="KW-1185">Reference proteome</keyword>
<dbReference type="EMBL" id="JADEWZ010000025">
    <property type="protein sequence ID" value="MBE9117438.1"/>
    <property type="molecule type" value="Genomic_DNA"/>
</dbReference>
<dbReference type="CDD" id="cd05374">
    <property type="entry name" value="17beta-HSD-like_SDR_c"/>
    <property type="match status" value="1"/>
</dbReference>
<comment type="similarity">
    <text evidence="1 3">Belongs to the short-chain dehydrogenases/reductases (SDR) family.</text>
</comment>
<dbReference type="AlphaFoldDB" id="A0A8J7DZL8"/>
<dbReference type="RefSeq" id="WP_194030528.1">
    <property type="nucleotide sequence ID" value="NZ_JADEWZ010000025.1"/>
</dbReference>
<proteinExistence type="inferred from homology"/>
<protein>
    <submittedName>
        <fullName evidence="4">SDR family NAD(P)-dependent oxidoreductase</fullName>
    </submittedName>
</protein>
<dbReference type="InterPro" id="IPR002347">
    <property type="entry name" value="SDR_fam"/>
</dbReference>
<gene>
    <name evidence="4" type="ORF">IQ249_16175</name>
</gene>
<dbReference type="Gene3D" id="3.40.50.720">
    <property type="entry name" value="NAD(P)-binding Rossmann-like Domain"/>
    <property type="match status" value="1"/>
</dbReference>
<reference evidence="4" key="1">
    <citation type="submission" date="2020-10" db="EMBL/GenBank/DDBJ databases">
        <authorList>
            <person name="Castelo-Branco R."/>
            <person name="Eusebio N."/>
            <person name="Adriana R."/>
            <person name="Vieira A."/>
            <person name="Brugerolle De Fraissinette N."/>
            <person name="Rezende De Castro R."/>
            <person name="Schneider M.P."/>
            <person name="Vasconcelos V."/>
            <person name="Leao P.N."/>
        </authorList>
    </citation>
    <scope>NUCLEOTIDE SEQUENCE</scope>
    <source>
        <strain evidence="4">LEGE 07157</strain>
    </source>
</reference>
<dbReference type="SUPFAM" id="SSF51735">
    <property type="entry name" value="NAD(P)-binding Rossmann-fold domains"/>
    <property type="match status" value="1"/>
</dbReference>
<organism evidence="4 5">
    <name type="scientific">Lusitaniella coriacea LEGE 07157</name>
    <dbReference type="NCBI Taxonomy" id="945747"/>
    <lineage>
        <taxon>Bacteria</taxon>
        <taxon>Bacillati</taxon>
        <taxon>Cyanobacteriota</taxon>
        <taxon>Cyanophyceae</taxon>
        <taxon>Spirulinales</taxon>
        <taxon>Lusitaniellaceae</taxon>
        <taxon>Lusitaniella</taxon>
    </lineage>
</organism>
<evidence type="ECO:0000313" key="5">
    <source>
        <dbReference type="Proteomes" id="UP000654482"/>
    </source>
</evidence>
<evidence type="ECO:0000256" key="2">
    <source>
        <dbReference type="ARBA" id="ARBA00023002"/>
    </source>
</evidence>
<dbReference type="NCBIfam" id="NF004826">
    <property type="entry name" value="PRK06182.1"/>
    <property type="match status" value="1"/>
</dbReference>
<dbReference type="InterPro" id="IPR036291">
    <property type="entry name" value="NAD(P)-bd_dom_sf"/>
</dbReference>
<evidence type="ECO:0000256" key="3">
    <source>
        <dbReference type="RuleBase" id="RU000363"/>
    </source>
</evidence>
<name>A0A8J7DZL8_9CYAN</name>
<dbReference type="PRINTS" id="PR00080">
    <property type="entry name" value="SDRFAMILY"/>
</dbReference>
<accession>A0A8J7DZL8</accession>